<sequence length="340" mass="38106">MILRRSPSMRLPRKSRRRRSMRHGRAIGKMMAAITNRFVARDGGVHEVLAKTSETMDAGMGRVPAEVLRGTRERHEAEDVPCDFLVAGGNSSRTADPSFQLKCSSVRLPCNPTLQVIFQTRRHRVATECKRSLFCAKAQRGVSNVAGGLEIWRYVVFDQSTPCLRSLGSWVRTAVGRLIDGSGIPIRYTYLATADLATLSAAATGAFEQPIEGPRRHSDPRERTCQSLSYRSPKLTTEPNHGFVPQRTKRRRHSGSPPDYAARHEHEEVQNETSHAAFTIDLNISTIFRQQPKAITCSTGYPTCLQASRQPQSPRDSRRQHLPPLILPLLENRENTETDD</sequence>
<feature type="compositionally biased region" description="Low complexity" evidence="1">
    <location>
        <begin position="1"/>
        <end position="10"/>
    </location>
</feature>
<feature type="region of interest" description="Disordered" evidence="1">
    <location>
        <begin position="306"/>
        <end position="340"/>
    </location>
</feature>
<feature type="compositionally biased region" description="Basic and acidic residues" evidence="1">
    <location>
        <begin position="331"/>
        <end position="340"/>
    </location>
</feature>
<organism evidence="2 3">
    <name type="scientific">Cercophora scortea</name>
    <dbReference type="NCBI Taxonomy" id="314031"/>
    <lineage>
        <taxon>Eukaryota</taxon>
        <taxon>Fungi</taxon>
        <taxon>Dikarya</taxon>
        <taxon>Ascomycota</taxon>
        <taxon>Pezizomycotina</taxon>
        <taxon>Sordariomycetes</taxon>
        <taxon>Sordariomycetidae</taxon>
        <taxon>Sordariales</taxon>
        <taxon>Lasiosphaeriaceae</taxon>
        <taxon>Cercophora</taxon>
    </lineage>
</organism>
<feature type="region of interest" description="Disordered" evidence="1">
    <location>
        <begin position="1"/>
        <end position="24"/>
    </location>
</feature>
<dbReference type="EMBL" id="JAUEPO010000006">
    <property type="protein sequence ID" value="KAK3319697.1"/>
    <property type="molecule type" value="Genomic_DNA"/>
</dbReference>
<reference evidence="2" key="1">
    <citation type="journal article" date="2023" name="Mol. Phylogenet. Evol.">
        <title>Genome-scale phylogeny and comparative genomics of the fungal order Sordariales.</title>
        <authorList>
            <person name="Hensen N."/>
            <person name="Bonometti L."/>
            <person name="Westerberg I."/>
            <person name="Brannstrom I.O."/>
            <person name="Guillou S."/>
            <person name="Cros-Aarteil S."/>
            <person name="Calhoun S."/>
            <person name="Haridas S."/>
            <person name="Kuo A."/>
            <person name="Mondo S."/>
            <person name="Pangilinan J."/>
            <person name="Riley R."/>
            <person name="LaButti K."/>
            <person name="Andreopoulos B."/>
            <person name="Lipzen A."/>
            <person name="Chen C."/>
            <person name="Yan M."/>
            <person name="Daum C."/>
            <person name="Ng V."/>
            <person name="Clum A."/>
            <person name="Steindorff A."/>
            <person name="Ohm R.A."/>
            <person name="Martin F."/>
            <person name="Silar P."/>
            <person name="Natvig D.O."/>
            <person name="Lalanne C."/>
            <person name="Gautier V."/>
            <person name="Ament-Velasquez S.L."/>
            <person name="Kruys A."/>
            <person name="Hutchinson M.I."/>
            <person name="Powell A.J."/>
            <person name="Barry K."/>
            <person name="Miller A.N."/>
            <person name="Grigoriev I.V."/>
            <person name="Debuchy R."/>
            <person name="Gladieux P."/>
            <person name="Hiltunen Thoren M."/>
            <person name="Johannesson H."/>
        </authorList>
    </citation>
    <scope>NUCLEOTIDE SEQUENCE</scope>
    <source>
        <strain evidence="2">SMH4131-1</strain>
    </source>
</reference>
<name>A0AAE0M570_9PEZI</name>
<evidence type="ECO:0000256" key="1">
    <source>
        <dbReference type="SAM" id="MobiDB-lite"/>
    </source>
</evidence>
<evidence type="ECO:0000313" key="3">
    <source>
        <dbReference type="Proteomes" id="UP001286456"/>
    </source>
</evidence>
<comment type="caution">
    <text evidence="2">The sequence shown here is derived from an EMBL/GenBank/DDBJ whole genome shotgun (WGS) entry which is preliminary data.</text>
</comment>
<feature type="compositionally biased region" description="Basic and acidic residues" evidence="1">
    <location>
        <begin position="213"/>
        <end position="224"/>
    </location>
</feature>
<evidence type="ECO:0000313" key="2">
    <source>
        <dbReference type="EMBL" id="KAK3319697.1"/>
    </source>
</evidence>
<dbReference type="Proteomes" id="UP001286456">
    <property type="component" value="Unassembled WGS sequence"/>
</dbReference>
<reference evidence="2" key="2">
    <citation type="submission" date="2023-06" db="EMBL/GenBank/DDBJ databases">
        <authorList>
            <consortium name="Lawrence Berkeley National Laboratory"/>
            <person name="Haridas S."/>
            <person name="Hensen N."/>
            <person name="Bonometti L."/>
            <person name="Westerberg I."/>
            <person name="Brannstrom I.O."/>
            <person name="Guillou S."/>
            <person name="Cros-Aarteil S."/>
            <person name="Calhoun S."/>
            <person name="Kuo A."/>
            <person name="Mondo S."/>
            <person name="Pangilinan J."/>
            <person name="Riley R."/>
            <person name="Labutti K."/>
            <person name="Andreopoulos B."/>
            <person name="Lipzen A."/>
            <person name="Chen C."/>
            <person name="Yanf M."/>
            <person name="Daum C."/>
            <person name="Ng V."/>
            <person name="Clum A."/>
            <person name="Steindorff A."/>
            <person name="Ohm R."/>
            <person name="Martin F."/>
            <person name="Silar P."/>
            <person name="Natvig D."/>
            <person name="Lalanne C."/>
            <person name="Gautier V."/>
            <person name="Ament-Velasquez S.L."/>
            <person name="Kruys A."/>
            <person name="Hutchinson M.I."/>
            <person name="Powell A.J."/>
            <person name="Barry K."/>
            <person name="Miller A.N."/>
            <person name="Grigoriev I.V."/>
            <person name="Debuchy R."/>
            <person name="Gladieux P."/>
            <person name="Thoren M.H."/>
            <person name="Johannesson H."/>
        </authorList>
    </citation>
    <scope>NUCLEOTIDE SEQUENCE</scope>
    <source>
        <strain evidence="2">SMH4131-1</strain>
    </source>
</reference>
<feature type="region of interest" description="Disordered" evidence="1">
    <location>
        <begin position="208"/>
        <end position="273"/>
    </location>
</feature>
<proteinExistence type="predicted"/>
<protein>
    <submittedName>
        <fullName evidence="2">Uncharacterized protein</fullName>
    </submittedName>
</protein>
<feature type="compositionally biased region" description="Polar residues" evidence="1">
    <location>
        <begin position="225"/>
        <end position="239"/>
    </location>
</feature>
<keyword evidence="3" id="KW-1185">Reference proteome</keyword>
<feature type="compositionally biased region" description="Basic residues" evidence="1">
    <location>
        <begin position="11"/>
        <end position="24"/>
    </location>
</feature>
<dbReference type="AlphaFoldDB" id="A0AAE0M570"/>
<gene>
    <name evidence="2" type="ORF">B0T19DRAFT_467346</name>
</gene>
<accession>A0AAE0M570</accession>